<dbReference type="AlphaFoldDB" id="A0A2P2QZL4"/>
<accession>A0A2P2QZL4</accession>
<name>A0A2P2QZL4_RHIMU</name>
<protein>
    <submittedName>
        <fullName evidence="2">Uncharacterized protein</fullName>
    </submittedName>
</protein>
<keyword evidence="1" id="KW-0812">Transmembrane</keyword>
<sequence length="26" mass="3079">MAASYLYTLFGWYMVCGWVLPKYSLD</sequence>
<reference evidence="2" key="1">
    <citation type="submission" date="2018-02" db="EMBL/GenBank/DDBJ databases">
        <title>Rhizophora mucronata_Transcriptome.</title>
        <authorList>
            <person name="Meera S.P."/>
            <person name="Sreeshan A."/>
            <person name="Augustine A."/>
        </authorList>
    </citation>
    <scope>NUCLEOTIDE SEQUENCE</scope>
    <source>
        <tissue evidence="2">Leaf</tissue>
    </source>
</reference>
<proteinExistence type="predicted"/>
<evidence type="ECO:0000256" key="1">
    <source>
        <dbReference type="SAM" id="Phobius"/>
    </source>
</evidence>
<keyword evidence="1" id="KW-0472">Membrane</keyword>
<organism evidence="2">
    <name type="scientific">Rhizophora mucronata</name>
    <name type="common">Asiatic mangrove</name>
    <dbReference type="NCBI Taxonomy" id="61149"/>
    <lineage>
        <taxon>Eukaryota</taxon>
        <taxon>Viridiplantae</taxon>
        <taxon>Streptophyta</taxon>
        <taxon>Embryophyta</taxon>
        <taxon>Tracheophyta</taxon>
        <taxon>Spermatophyta</taxon>
        <taxon>Magnoliopsida</taxon>
        <taxon>eudicotyledons</taxon>
        <taxon>Gunneridae</taxon>
        <taxon>Pentapetalae</taxon>
        <taxon>rosids</taxon>
        <taxon>fabids</taxon>
        <taxon>Malpighiales</taxon>
        <taxon>Rhizophoraceae</taxon>
        <taxon>Rhizophora</taxon>
    </lineage>
</organism>
<evidence type="ECO:0000313" key="2">
    <source>
        <dbReference type="EMBL" id="MBX72446.1"/>
    </source>
</evidence>
<feature type="transmembrane region" description="Helical" evidence="1">
    <location>
        <begin position="6"/>
        <end position="25"/>
    </location>
</feature>
<dbReference type="EMBL" id="GGEC01091962">
    <property type="protein sequence ID" value="MBX72446.1"/>
    <property type="molecule type" value="Transcribed_RNA"/>
</dbReference>
<keyword evidence="1" id="KW-1133">Transmembrane helix</keyword>